<organism evidence="13 14">
    <name type="scientific">Dethiosulfovibrio marinus</name>
    <dbReference type="NCBI Taxonomy" id="133532"/>
    <lineage>
        <taxon>Bacteria</taxon>
        <taxon>Thermotogati</taxon>
        <taxon>Synergistota</taxon>
        <taxon>Synergistia</taxon>
        <taxon>Synergistales</taxon>
        <taxon>Dethiosulfovibrionaceae</taxon>
        <taxon>Dethiosulfovibrio</taxon>
    </lineage>
</organism>
<keyword evidence="11" id="KW-0479">Metal-binding</keyword>
<sequence>MIVDILAFVFIIAVCVVIHEYGHYRTAIACGVQVHEFSFGMGPAIYSFKGKRNLWSVRAFPIGGFVRLAGMEEDNEDEIVTPGMGFNEKSPFSRLAILFAGPLSNVLLAFFLTALLLWGHGILDMERPKIGTIMDGYPAQSAGLMPGDLVLSVGGETIEDWPSMAERIRSHDVEKPLVLRIERGEEIFSLSLSVPKDPATGYPLLGIQPGRVRFSALESVRRSISYTFAMTLAMVRGLFSWIVGQNQVDVSGPVGIASMAGQAAKQGGWALLSFLAIISLNLGIVNLFPFPALDGGRIVFILGEILTGKKLPEKVEGYVHFTGFVILIGLIAFITWQDILRLLTR</sequence>
<keyword evidence="10 11" id="KW-0472">Membrane</keyword>
<protein>
    <recommendedName>
        <fullName evidence="11">Zinc metalloprotease</fullName>
        <ecNumber evidence="11">3.4.24.-</ecNumber>
    </recommendedName>
</protein>
<evidence type="ECO:0000256" key="6">
    <source>
        <dbReference type="ARBA" id="ARBA00022801"/>
    </source>
</evidence>
<keyword evidence="9 11" id="KW-0482">Metalloprotease</keyword>
<dbReference type="NCBIfam" id="TIGR00054">
    <property type="entry name" value="RIP metalloprotease RseP"/>
    <property type="match status" value="1"/>
</dbReference>
<dbReference type="Pfam" id="PF17820">
    <property type="entry name" value="PDZ_6"/>
    <property type="match status" value="1"/>
</dbReference>
<evidence type="ECO:0000256" key="10">
    <source>
        <dbReference type="ARBA" id="ARBA00023136"/>
    </source>
</evidence>
<keyword evidence="7 11" id="KW-0862">Zinc</keyword>
<dbReference type="SUPFAM" id="SSF50156">
    <property type="entry name" value="PDZ domain-like"/>
    <property type="match status" value="1"/>
</dbReference>
<evidence type="ECO:0000256" key="11">
    <source>
        <dbReference type="RuleBase" id="RU362031"/>
    </source>
</evidence>
<keyword evidence="14" id="KW-1185">Reference proteome</keyword>
<dbReference type="EMBL" id="JAKGUD010000003">
    <property type="protein sequence ID" value="MCF4142109.1"/>
    <property type="molecule type" value="Genomic_DNA"/>
</dbReference>
<dbReference type="RefSeq" id="WP_236098860.1">
    <property type="nucleotide sequence ID" value="NZ_JAKGUD010000003.1"/>
</dbReference>
<dbReference type="EC" id="3.4.24.-" evidence="11"/>
<gene>
    <name evidence="13" type="primary">rseP</name>
    <name evidence="13" type="ORF">L2W38_04710</name>
</gene>
<feature type="transmembrane region" description="Helical" evidence="11">
    <location>
        <begin position="95"/>
        <end position="119"/>
    </location>
</feature>
<dbReference type="SMART" id="SM00228">
    <property type="entry name" value="PDZ"/>
    <property type="match status" value="1"/>
</dbReference>
<dbReference type="CDD" id="cd23081">
    <property type="entry name" value="cpPDZ_EcRseP-like"/>
    <property type="match status" value="1"/>
</dbReference>
<dbReference type="Proteomes" id="UP001200430">
    <property type="component" value="Unassembled WGS sequence"/>
</dbReference>
<comment type="caution">
    <text evidence="13">The sequence shown here is derived from an EMBL/GenBank/DDBJ whole genome shotgun (WGS) entry which is preliminary data.</text>
</comment>
<feature type="transmembrane region" description="Helical" evidence="11">
    <location>
        <begin position="318"/>
        <end position="336"/>
    </location>
</feature>
<comment type="subcellular location">
    <subcellularLocation>
        <location evidence="2">Membrane</location>
        <topology evidence="2">Multi-pass membrane protein</topology>
    </subcellularLocation>
</comment>
<dbReference type="PANTHER" id="PTHR42837:SF2">
    <property type="entry name" value="MEMBRANE METALLOPROTEASE ARASP2, CHLOROPLASTIC-RELATED"/>
    <property type="match status" value="1"/>
</dbReference>
<name>A0ABS9ELN2_9BACT</name>
<comment type="cofactor">
    <cofactor evidence="1 11">
        <name>Zn(2+)</name>
        <dbReference type="ChEBI" id="CHEBI:29105"/>
    </cofactor>
</comment>
<evidence type="ECO:0000256" key="3">
    <source>
        <dbReference type="ARBA" id="ARBA00007931"/>
    </source>
</evidence>
<keyword evidence="5 11" id="KW-0812">Transmembrane</keyword>
<dbReference type="InterPro" id="IPR004387">
    <property type="entry name" value="Pept_M50_Zn"/>
</dbReference>
<evidence type="ECO:0000256" key="8">
    <source>
        <dbReference type="ARBA" id="ARBA00022989"/>
    </source>
</evidence>
<keyword evidence="6 11" id="KW-0378">Hydrolase</keyword>
<keyword evidence="8 11" id="KW-1133">Transmembrane helix</keyword>
<dbReference type="PANTHER" id="PTHR42837">
    <property type="entry name" value="REGULATOR OF SIGMA-E PROTEASE RSEP"/>
    <property type="match status" value="1"/>
</dbReference>
<evidence type="ECO:0000313" key="13">
    <source>
        <dbReference type="EMBL" id="MCF4142109.1"/>
    </source>
</evidence>
<dbReference type="GO" id="GO:0008237">
    <property type="term" value="F:metallopeptidase activity"/>
    <property type="evidence" value="ECO:0007669"/>
    <property type="project" value="UniProtKB-KW"/>
</dbReference>
<evidence type="ECO:0000256" key="5">
    <source>
        <dbReference type="ARBA" id="ARBA00022692"/>
    </source>
</evidence>
<dbReference type="Gene3D" id="2.30.42.10">
    <property type="match status" value="1"/>
</dbReference>
<proteinExistence type="inferred from homology"/>
<dbReference type="InterPro" id="IPR001478">
    <property type="entry name" value="PDZ"/>
</dbReference>
<evidence type="ECO:0000256" key="9">
    <source>
        <dbReference type="ARBA" id="ARBA00023049"/>
    </source>
</evidence>
<accession>A0ABS9ELN2</accession>
<dbReference type="InterPro" id="IPR036034">
    <property type="entry name" value="PDZ_sf"/>
</dbReference>
<dbReference type="Pfam" id="PF02163">
    <property type="entry name" value="Peptidase_M50"/>
    <property type="match status" value="1"/>
</dbReference>
<dbReference type="InterPro" id="IPR008915">
    <property type="entry name" value="Peptidase_M50"/>
</dbReference>
<feature type="domain" description="PDZ" evidence="12">
    <location>
        <begin position="116"/>
        <end position="185"/>
    </location>
</feature>
<evidence type="ECO:0000256" key="4">
    <source>
        <dbReference type="ARBA" id="ARBA00022670"/>
    </source>
</evidence>
<evidence type="ECO:0000256" key="7">
    <source>
        <dbReference type="ARBA" id="ARBA00022833"/>
    </source>
</evidence>
<dbReference type="InterPro" id="IPR041489">
    <property type="entry name" value="PDZ_6"/>
</dbReference>
<evidence type="ECO:0000256" key="1">
    <source>
        <dbReference type="ARBA" id="ARBA00001947"/>
    </source>
</evidence>
<reference evidence="13 14" key="1">
    <citation type="submission" date="2022-01" db="EMBL/GenBank/DDBJ databases">
        <title>Dethiosulfovibrio faecalis sp. nov., a novel proteolytic, non-sulfur-reducing bacterium isolated from a marine aquaculture solid waste bioreactor.</title>
        <authorList>
            <person name="Grabowski S."/>
            <person name="Apolinario E."/>
            <person name="Schneider N."/>
            <person name="Marshall C.W."/>
            <person name="Sowers K.R."/>
        </authorList>
    </citation>
    <scope>NUCLEOTIDE SEQUENCE [LARGE SCALE GENOMIC DNA]</scope>
    <source>
        <strain evidence="13 14">DSM 12537</strain>
    </source>
</reference>
<feature type="transmembrane region" description="Helical" evidence="11">
    <location>
        <begin position="268"/>
        <end position="288"/>
    </location>
</feature>
<evidence type="ECO:0000259" key="12">
    <source>
        <dbReference type="SMART" id="SM00228"/>
    </source>
</evidence>
<keyword evidence="4" id="KW-0645">Protease</keyword>
<evidence type="ECO:0000256" key="2">
    <source>
        <dbReference type="ARBA" id="ARBA00004141"/>
    </source>
</evidence>
<dbReference type="CDD" id="cd06163">
    <property type="entry name" value="S2P-M50_PDZ_RseP-like"/>
    <property type="match status" value="1"/>
</dbReference>
<comment type="similarity">
    <text evidence="3 11">Belongs to the peptidase M50B family.</text>
</comment>
<evidence type="ECO:0000313" key="14">
    <source>
        <dbReference type="Proteomes" id="UP001200430"/>
    </source>
</evidence>